<keyword evidence="1" id="KW-1133">Transmembrane helix</keyword>
<dbReference type="STRING" id="192814.GCA_900166575_00525"/>
<accession>A0A4Z0GZN1</accession>
<organism evidence="2 3">
    <name type="scientific">Halobacillus salinus</name>
    <dbReference type="NCBI Taxonomy" id="192814"/>
    <lineage>
        <taxon>Bacteria</taxon>
        <taxon>Bacillati</taxon>
        <taxon>Bacillota</taxon>
        <taxon>Bacilli</taxon>
        <taxon>Bacillales</taxon>
        <taxon>Bacillaceae</taxon>
        <taxon>Halobacillus</taxon>
    </lineage>
</organism>
<comment type="caution">
    <text evidence="2">The sequence shown here is derived from an EMBL/GenBank/DDBJ whole genome shotgun (WGS) entry which is preliminary data.</text>
</comment>
<dbReference type="EMBL" id="SRJC01000001">
    <property type="protein sequence ID" value="TGB03648.1"/>
    <property type="molecule type" value="Genomic_DNA"/>
</dbReference>
<evidence type="ECO:0000313" key="2">
    <source>
        <dbReference type="EMBL" id="TGB03648.1"/>
    </source>
</evidence>
<sequence length="91" mass="9452">MKVKQNGHILGSLSVLTVVISFIFFLVERGPDANISLGITVLTTLGVLGVIFAVLAGIARKWGWLAAGVMGNGVVLVFAYLLWIAAGIGGV</sequence>
<proteinExistence type="predicted"/>
<dbReference type="AlphaFoldDB" id="A0A4Z0GZN1"/>
<evidence type="ECO:0000256" key="1">
    <source>
        <dbReference type="SAM" id="Phobius"/>
    </source>
</evidence>
<keyword evidence="1" id="KW-0472">Membrane</keyword>
<dbReference type="RefSeq" id="WP_135326373.1">
    <property type="nucleotide sequence ID" value="NZ_SRJC01000001.1"/>
</dbReference>
<dbReference type="Proteomes" id="UP000297982">
    <property type="component" value="Unassembled WGS sequence"/>
</dbReference>
<gene>
    <name evidence="2" type="ORF">E4663_01190</name>
</gene>
<keyword evidence="3" id="KW-1185">Reference proteome</keyword>
<evidence type="ECO:0000313" key="3">
    <source>
        <dbReference type="Proteomes" id="UP000297982"/>
    </source>
</evidence>
<protein>
    <submittedName>
        <fullName evidence="2">Uncharacterized protein</fullName>
    </submittedName>
</protein>
<feature type="transmembrane region" description="Helical" evidence="1">
    <location>
        <begin position="62"/>
        <end position="86"/>
    </location>
</feature>
<reference evidence="2 3" key="1">
    <citation type="journal article" date="2003" name="Int. J. Syst. Evol. Microbiol.">
        <title>Halobacillus salinus sp. nov., isolated from a salt lake on the coast of the East Sea in Korea.</title>
        <authorList>
            <person name="Yoon J.H."/>
            <person name="Kang K.H."/>
            <person name="Park Y.H."/>
        </authorList>
    </citation>
    <scope>NUCLEOTIDE SEQUENCE [LARGE SCALE GENOMIC DNA]</scope>
    <source>
        <strain evidence="2 3">HSL-3</strain>
    </source>
</reference>
<keyword evidence="1" id="KW-0812">Transmembrane</keyword>
<feature type="transmembrane region" description="Helical" evidence="1">
    <location>
        <begin position="33"/>
        <end position="55"/>
    </location>
</feature>
<feature type="transmembrane region" description="Helical" evidence="1">
    <location>
        <begin position="7"/>
        <end position="27"/>
    </location>
</feature>
<name>A0A4Z0GZN1_9BACI</name>